<dbReference type="SUPFAM" id="SSF48452">
    <property type="entry name" value="TPR-like"/>
    <property type="match status" value="1"/>
</dbReference>
<dbReference type="Pfam" id="PF13432">
    <property type="entry name" value="TPR_16"/>
    <property type="match status" value="2"/>
</dbReference>
<dbReference type="InterPro" id="IPR029058">
    <property type="entry name" value="AB_hydrolase_fold"/>
</dbReference>
<accession>A0ABX6P373</accession>
<dbReference type="Gene3D" id="1.25.40.10">
    <property type="entry name" value="Tetratricopeptide repeat domain"/>
    <property type="match status" value="1"/>
</dbReference>
<feature type="compositionally biased region" description="Low complexity" evidence="1">
    <location>
        <begin position="438"/>
        <end position="452"/>
    </location>
</feature>
<feature type="region of interest" description="Disordered" evidence="1">
    <location>
        <begin position="438"/>
        <end position="465"/>
    </location>
</feature>
<dbReference type="InterPro" id="IPR011990">
    <property type="entry name" value="TPR-like_helical_dom_sf"/>
</dbReference>
<protein>
    <submittedName>
        <fullName evidence="2">Tetratricopeptide repeat protein</fullName>
    </submittedName>
</protein>
<evidence type="ECO:0000313" key="2">
    <source>
        <dbReference type="EMBL" id="QJW84555.1"/>
    </source>
</evidence>
<gene>
    <name evidence="2" type="ORF">HK414_15270</name>
</gene>
<evidence type="ECO:0000256" key="1">
    <source>
        <dbReference type="SAM" id="MobiDB-lite"/>
    </source>
</evidence>
<dbReference type="Gene3D" id="3.40.50.1820">
    <property type="entry name" value="alpha/beta hydrolase"/>
    <property type="match status" value="1"/>
</dbReference>
<reference evidence="2 3" key="1">
    <citation type="submission" date="2020-05" db="EMBL/GenBank/DDBJ databases">
        <title>Ramlibacter rhizophilus sp. nov., isolated from rhizosphere soil of national flower Mugunghwa from South Korea.</title>
        <authorList>
            <person name="Zheng-Fei Y."/>
            <person name="Huan T."/>
        </authorList>
    </citation>
    <scope>NUCLEOTIDE SEQUENCE [LARGE SCALE GENOMIC DNA]</scope>
    <source>
        <strain evidence="2 3">H242</strain>
    </source>
</reference>
<dbReference type="SUPFAM" id="SSF53474">
    <property type="entry name" value="alpha/beta-Hydrolases"/>
    <property type="match status" value="1"/>
</dbReference>
<reference evidence="2 3" key="2">
    <citation type="submission" date="2020-05" db="EMBL/GenBank/DDBJ databases">
        <authorList>
            <person name="Khan S.A."/>
            <person name="Jeon C.O."/>
            <person name="Chun B.H."/>
        </authorList>
    </citation>
    <scope>NUCLEOTIDE SEQUENCE [LARGE SCALE GENOMIC DNA]</scope>
    <source>
        <strain evidence="2 3">H242</strain>
    </source>
</reference>
<dbReference type="EMBL" id="CP053418">
    <property type="protein sequence ID" value="QJW84555.1"/>
    <property type="molecule type" value="Genomic_DNA"/>
</dbReference>
<proteinExistence type="predicted"/>
<keyword evidence="3" id="KW-1185">Reference proteome</keyword>
<evidence type="ECO:0000313" key="3">
    <source>
        <dbReference type="Proteomes" id="UP000500826"/>
    </source>
</evidence>
<organism evidence="2 3">
    <name type="scientific">Ramlibacter terrae</name>
    <dbReference type="NCBI Taxonomy" id="2732511"/>
    <lineage>
        <taxon>Bacteria</taxon>
        <taxon>Pseudomonadati</taxon>
        <taxon>Pseudomonadota</taxon>
        <taxon>Betaproteobacteria</taxon>
        <taxon>Burkholderiales</taxon>
        <taxon>Comamonadaceae</taxon>
        <taxon>Ramlibacter</taxon>
    </lineage>
</organism>
<name>A0ABX6P373_9BURK</name>
<sequence length="465" mass="50807">MTTQYREQPPELLAAARTMLAQGDLAEARRLIDDYITANPKAYRGFLVRAEVAEQQKELGEAVASMERVVALRKGRSARHVLELARLLLADGRPAEAVEVLDAALARLGELPRLLRRAIRCAAATGDMHRALAYGQRYLAVFSRDENATPKVLMALSRMQRDCLREESAPEAVEQGLQRWPSSLGLLQAKAQICASIGRKATARAILRDHVLVHPELGEDDRAVAQGRLAFLEGKAYAGPDGAMVPVPFRAEPDALMALLHGDSAQGLFVRRSPGAHKMLLVFTGLAGEAGGMPVTVLDAMLRELPMHVVYLRDFQRLLYLKGVAELGANYEETVVGLRALQQELGATELYCMGSSAGGYGALQYAAALQADTVLAFAPPTTTDLDMVRRFDARGTTIGHRLRTEVPHLLRNLRDELQQEGRRACCCTTAPTCRRTAPMRRTSTAFRTRTSSPCRASPGTTSPRS</sequence>
<dbReference type="Proteomes" id="UP000500826">
    <property type="component" value="Chromosome"/>
</dbReference>